<feature type="transmembrane region" description="Helical" evidence="1">
    <location>
        <begin position="116"/>
        <end position="139"/>
    </location>
</feature>
<comment type="caution">
    <text evidence="2">The sequence shown here is derived from an EMBL/GenBank/DDBJ whole genome shotgun (WGS) entry which is preliminary data.</text>
</comment>
<accession>A0A1S2M7S6</accession>
<gene>
    <name evidence="2" type="ORF">BKP45_07835</name>
</gene>
<protein>
    <submittedName>
        <fullName evidence="2">Uncharacterized protein</fullName>
    </submittedName>
</protein>
<dbReference type="OrthoDB" id="9881727at2"/>
<dbReference type="EMBL" id="MLQS01000006">
    <property type="protein sequence ID" value="OIJ20872.1"/>
    <property type="molecule type" value="Genomic_DNA"/>
</dbReference>
<feature type="transmembrane region" description="Helical" evidence="1">
    <location>
        <begin position="82"/>
        <end position="104"/>
    </location>
</feature>
<keyword evidence="1" id="KW-0812">Transmembrane</keyword>
<organism evidence="2 3">
    <name type="scientific">Anaerobacillus alkalidiazotrophicus</name>
    <dbReference type="NCBI Taxonomy" id="472963"/>
    <lineage>
        <taxon>Bacteria</taxon>
        <taxon>Bacillati</taxon>
        <taxon>Bacillota</taxon>
        <taxon>Bacilli</taxon>
        <taxon>Bacillales</taxon>
        <taxon>Bacillaceae</taxon>
        <taxon>Anaerobacillus</taxon>
    </lineage>
</organism>
<keyword evidence="3" id="KW-1185">Reference proteome</keyword>
<name>A0A1S2M7S6_9BACI</name>
<dbReference type="AlphaFoldDB" id="A0A1S2M7S6"/>
<sequence length="153" mass="17924">MKKNIQIIMLGIGTFVSYSFLLDLDFLRKAVALWYMEDSKGMIMLLVSKGSSQSYLAFSLLYIESFFFPFHTLFMNQVVNELYGFIHGSFYFIGMMIFCIFPFYLISRNELKFEPLVVFMFSLFLLPIPIVAFTLVYIVQNKELLRGNFSAKR</sequence>
<proteinExistence type="predicted"/>
<dbReference type="RefSeq" id="WP_071389177.1">
    <property type="nucleotide sequence ID" value="NZ_MLQS01000006.1"/>
</dbReference>
<evidence type="ECO:0000313" key="2">
    <source>
        <dbReference type="EMBL" id="OIJ20872.1"/>
    </source>
</evidence>
<keyword evidence="1" id="KW-0472">Membrane</keyword>
<dbReference type="Proteomes" id="UP000180057">
    <property type="component" value="Unassembled WGS sequence"/>
</dbReference>
<evidence type="ECO:0000256" key="1">
    <source>
        <dbReference type="SAM" id="Phobius"/>
    </source>
</evidence>
<dbReference type="STRING" id="472963.BKP45_07835"/>
<evidence type="ECO:0000313" key="3">
    <source>
        <dbReference type="Proteomes" id="UP000180057"/>
    </source>
</evidence>
<keyword evidence="1" id="KW-1133">Transmembrane helix</keyword>
<reference evidence="2 3" key="1">
    <citation type="submission" date="2016-10" db="EMBL/GenBank/DDBJ databases">
        <title>Draft genome sequences of four alkaliphilic bacteria belonging to the Anaerobacillus genus.</title>
        <authorList>
            <person name="Bassil N.M."/>
            <person name="Lloyd J.R."/>
        </authorList>
    </citation>
    <scope>NUCLEOTIDE SEQUENCE [LARGE SCALE GENOMIC DNA]</scope>
    <source>
        <strain evidence="2 3">DSM 22531</strain>
    </source>
</reference>
<feature type="transmembrane region" description="Helical" evidence="1">
    <location>
        <begin position="7"/>
        <end position="35"/>
    </location>
</feature>